<name>A0ABU0KYS3_9BACL</name>
<proteinExistence type="predicted"/>
<dbReference type="RefSeq" id="WP_152380277.1">
    <property type="nucleotide sequence ID" value="NZ_CP045298.1"/>
</dbReference>
<comment type="caution">
    <text evidence="1">The sequence shown here is derived from an EMBL/GenBank/DDBJ whole genome shotgun (WGS) entry which is preliminary data.</text>
</comment>
<dbReference type="Proteomes" id="UP001242811">
    <property type="component" value="Unassembled WGS sequence"/>
</dbReference>
<sequence length="363" mass="39736">MNHRPKQLQDLIVESAVIPPNIHVDVESATEGGNRRLMLSDNPETLTDVTVPTEQATLWHDVVRTTTRTVKHRIFGWHYNKIGGPVKLGITVENKSNAVLEVRHMERALEIAPEDGNWIIDVGQSIAKSCLAGAMKRLKPVDRHKFGRGTALLEEFKLPEGSLAGFTYDFTVEYGEGHGTLDYVIRTVVSKDTQVNLRQIHADALPPVPPPQAHPRGVWSFSETNARMPAYVVGQSANYRACATKKLDGNPPADLLFTGARSELGPALDNRGQFGTIYNATIPIVNDSDEVRTVRIYANPRGGAFAGSVRIGNHVYGIPLLRDNTKVCRLVDISVPPGRSSYVVSFMVAGSATTPLGLYVITL</sequence>
<reference evidence="1 2" key="1">
    <citation type="submission" date="2023-07" db="EMBL/GenBank/DDBJ databases">
        <title>Genomic Encyclopedia of Type Strains, Phase IV (KMG-IV): sequencing the most valuable type-strain genomes for metagenomic binning, comparative biology and taxonomic classification.</title>
        <authorList>
            <person name="Goeker M."/>
        </authorList>
    </citation>
    <scope>NUCLEOTIDE SEQUENCE [LARGE SCALE GENOMIC DNA]</scope>
    <source>
        <strain evidence="1 2">DSM 14914</strain>
    </source>
</reference>
<gene>
    <name evidence="1" type="ORF">QOZ95_002765</name>
</gene>
<accession>A0ABU0KYS3</accession>
<organism evidence="1 2">
    <name type="scientific">Paenibacillus brasilensis</name>
    <dbReference type="NCBI Taxonomy" id="128574"/>
    <lineage>
        <taxon>Bacteria</taxon>
        <taxon>Bacillati</taxon>
        <taxon>Bacillota</taxon>
        <taxon>Bacilli</taxon>
        <taxon>Bacillales</taxon>
        <taxon>Paenibacillaceae</taxon>
        <taxon>Paenibacillus</taxon>
    </lineage>
</organism>
<dbReference type="EMBL" id="JAUSWA010000014">
    <property type="protein sequence ID" value="MDQ0494600.1"/>
    <property type="molecule type" value="Genomic_DNA"/>
</dbReference>
<evidence type="ECO:0000313" key="2">
    <source>
        <dbReference type="Proteomes" id="UP001242811"/>
    </source>
</evidence>
<evidence type="ECO:0000313" key="1">
    <source>
        <dbReference type="EMBL" id="MDQ0494600.1"/>
    </source>
</evidence>
<protein>
    <submittedName>
        <fullName evidence="1">Uncharacterized protein</fullName>
    </submittedName>
</protein>
<keyword evidence="2" id="KW-1185">Reference proteome</keyword>